<feature type="transmembrane region" description="Helical" evidence="1">
    <location>
        <begin position="6"/>
        <end position="24"/>
    </location>
</feature>
<dbReference type="RefSeq" id="WP_192009794.1">
    <property type="nucleotide sequence ID" value="NZ_JACYTQ010000002.1"/>
</dbReference>
<comment type="caution">
    <text evidence="2">The sequence shown here is derived from an EMBL/GenBank/DDBJ whole genome shotgun (WGS) entry which is preliminary data.</text>
</comment>
<gene>
    <name evidence="2" type="ORF">IFO69_09350</name>
</gene>
<organism evidence="2 3">
    <name type="scientific">Echinicola arenosa</name>
    <dbReference type="NCBI Taxonomy" id="2774144"/>
    <lineage>
        <taxon>Bacteria</taxon>
        <taxon>Pseudomonadati</taxon>
        <taxon>Bacteroidota</taxon>
        <taxon>Cytophagia</taxon>
        <taxon>Cytophagales</taxon>
        <taxon>Cyclobacteriaceae</taxon>
        <taxon>Echinicola</taxon>
    </lineage>
</organism>
<keyword evidence="3" id="KW-1185">Reference proteome</keyword>
<dbReference type="Proteomes" id="UP000647133">
    <property type="component" value="Unassembled WGS sequence"/>
</dbReference>
<sequence>MKSNPWIFGIVLFCLFTYWAWCNYELPLWGKSVATEGLILEIITTNGYGGRGYGYSINYAFSADDSVYISNTKLNGDLGKRDVGSKVEISYKKSNPAENKVVKYFEPQTLMEKEVFSRSNSGHLFVLKFQNGILCQSIMEGHNRLIEKWFEYTIVKDTIKVEPIYDNKIEKPFTDRKFLRLEDGGHQYLFAPESNSKYY</sequence>
<keyword evidence="1" id="KW-1133">Transmembrane helix</keyword>
<proteinExistence type="predicted"/>
<accession>A0ABR9AK77</accession>
<evidence type="ECO:0000256" key="1">
    <source>
        <dbReference type="SAM" id="Phobius"/>
    </source>
</evidence>
<keyword evidence="1" id="KW-0812">Transmembrane</keyword>
<evidence type="ECO:0000313" key="2">
    <source>
        <dbReference type="EMBL" id="MBD8488949.1"/>
    </source>
</evidence>
<name>A0ABR9AK77_9BACT</name>
<evidence type="ECO:0000313" key="3">
    <source>
        <dbReference type="Proteomes" id="UP000647133"/>
    </source>
</evidence>
<dbReference type="EMBL" id="JACYTQ010000002">
    <property type="protein sequence ID" value="MBD8488949.1"/>
    <property type="molecule type" value="Genomic_DNA"/>
</dbReference>
<protein>
    <submittedName>
        <fullName evidence="2">Uncharacterized protein</fullName>
    </submittedName>
</protein>
<keyword evidence="1" id="KW-0472">Membrane</keyword>
<reference evidence="2 3" key="1">
    <citation type="submission" date="2020-09" db="EMBL/GenBank/DDBJ databases">
        <title>Echinicola sp. CAU 1574 isolated from sand of Sido Beach.</title>
        <authorList>
            <person name="Kim W."/>
        </authorList>
    </citation>
    <scope>NUCLEOTIDE SEQUENCE [LARGE SCALE GENOMIC DNA]</scope>
    <source>
        <strain evidence="2 3">CAU 1574</strain>
    </source>
</reference>